<sequence length="734" mass="83010">MNSRYKRLIICLIAGNIFVDKIQSETRSPEPPDIERSISIAPILQTHFETSFDLNSTVPDGYKYTTLPPVGIHRSTLLVTESPRPKNDTNINAQCENFAREFVYREKKCGAPDAESYSLVALGRLSCEHRCGVAPNFGRLWSECGCDELCVIHSYCCWDVAIWCPEVYWEGQRLKQYSQEKQLTQTCSNDAFVFLSYISSKETITPVGLFSTSTAPVRLSTSIPEVNRESWYKRNLGDFVSDLQFYKVADISRGLIFLNYQEFIRVPEPIAKPTFIPIATGMKCPGMPRPEVQHVSVAQIILWCNVSANWQMRTRLSRDCSKETFYSCNCDTGGYINRYLHDLCLPKNSSPEYHAEVALGFPDLRKLSENVSIDAPGCHKYNHNDLSRNSLYNESFQADFYLTATPVTTNPPENGESGSRSWDDEPVDKTTIVENFYDRTNLDIEFTRTLEKRLICSGRYMFLAECRLVECAPGALLSTRPQARWKFDGRSCEVPSIAVVSSVQSTIPVCLCVRSLVALQALRLWRARILENLTAKCVMHLETFPQNQITDDKLPDSFCAYFHDKVKKLRTELDSKGGEPSYEPFSGEPWEQFQTVDPKIVKTAILSSNPKLCVLDPIPSDLLQQYIDDLIGILTNIINASLREGVVPSALKTAAIIPLIKKADLDPNIFKNFRPVSNLPFISKILEKIVLEQLKLHLERNNLIEPFQSAYKAGHCTETALLQITNDLLNGADE</sequence>
<evidence type="ECO:0000256" key="1">
    <source>
        <dbReference type="ARBA" id="ARBA00023157"/>
    </source>
</evidence>
<reference evidence="3 4" key="1">
    <citation type="journal article" date="2021" name="Elife">
        <title>Chloroplast acquisition without the gene transfer in kleptoplastic sea slugs, Plakobranchus ocellatus.</title>
        <authorList>
            <person name="Maeda T."/>
            <person name="Takahashi S."/>
            <person name="Yoshida T."/>
            <person name="Shimamura S."/>
            <person name="Takaki Y."/>
            <person name="Nagai Y."/>
            <person name="Toyoda A."/>
            <person name="Suzuki Y."/>
            <person name="Arimoto A."/>
            <person name="Ishii H."/>
            <person name="Satoh N."/>
            <person name="Nishiyama T."/>
            <person name="Hasebe M."/>
            <person name="Maruyama T."/>
            <person name="Minagawa J."/>
            <person name="Obokata J."/>
            <person name="Shigenobu S."/>
        </authorList>
    </citation>
    <scope>NUCLEOTIDE SEQUENCE [LARGE SCALE GENOMIC DNA]</scope>
</reference>
<evidence type="ECO:0000313" key="4">
    <source>
        <dbReference type="Proteomes" id="UP000762676"/>
    </source>
</evidence>
<dbReference type="AlphaFoldDB" id="A0AAV4JY72"/>
<keyword evidence="3" id="KW-0695">RNA-directed DNA polymerase</keyword>
<dbReference type="PROSITE" id="PS50958">
    <property type="entry name" value="SMB_2"/>
    <property type="match status" value="1"/>
</dbReference>
<evidence type="ECO:0000313" key="3">
    <source>
        <dbReference type="EMBL" id="GFS27649.1"/>
    </source>
</evidence>
<gene>
    <name evidence="3" type="ORF">ElyMa_005290400</name>
</gene>
<keyword evidence="4" id="KW-1185">Reference proteome</keyword>
<name>A0AAV4JY72_9GAST</name>
<dbReference type="Proteomes" id="UP000762676">
    <property type="component" value="Unassembled WGS sequence"/>
</dbReference>
<feature type="non-terminal residue" evidence="3">
    <location>
        <position position="734"/>
    </location>
</feature>
<proteinExistence type="predicted"/>
<dbReference type="Pfam" id="PF01033">
    <property type="entry name" value="Somatomedin_B"/>
    <property type="match status" value="1"/>
</dbReference>
<keyword evidence="3" id="KW-0548">Nucleotidyltransferase</keyword>
<evidence type="ECO:0000259" key="2">
    <source>
        <dbReference type="PROSITE" id="PS50958"/>
    </source>
</evidence>
<organism evidence="3 4">
    <name type="scientific">Elysia marginata</name>
    <dbReference type="NCBI Taxonomy" id="1093978"/>
    <lineage>
        <taxon>Eukaryota</taxon>
        <taxon>Metazoa</taxon>
        <taxon>Spiralia</taxon>
        <taxon>Lophotrochozoa</taxon>
        <taxon>Mollusca</taxon>
        <taxon>Gastropoda</taxon>
        <taxon>Heterobranchia</taxon>
        <taxon>Euthyneura</taxon>
        <taxon>Panpulmonata</taxon>
        <taxon>Sacoglossa</taxon>
        <taxon>Placobranchoidea</taxon>
        <taxon>Plakobranchidae</taxon>
        <taxon>Elysia</taxon>
    </lineage>
</organism>
<protein>
    <submittedName>
        <fullName evidence="3">Reverse transcriptase-like protein</fullName>
    </submittedName>
</protein>
<dbReference type="InterPro" id="IPR001212">
    <property type="entry name" value="Somatomedin_B_dom"/>
</dbReference>
<comment type="caution">
    <text evidence="3">The sequence shown here is derived from an EMBL/GenBank/DDBJ whole genome shotgun (WGS) entry which is preliminary data.</text>
</comment>
<dbReference type="SUPFAM" id="SSF90188">
    <property type="entry name" value="Somatomedin B domain"/>
    <property type="match status" value="1"/>
</dbReference>
<keyword evidence="1" id="KW-1015">Disulfide bond</keyword>
<dbReference type="InterPro" id="IPR036024">
    <property type="entry name" value="Somatomedin_B-like_dom_sf"/>
</dbReference>
<accession>A0AAV4JY72</accession>
<feature type="domain" description="SMB" evidence="2">
    <location>
        <begin position="123"/>
        <end position="168"/>
    </location>
</feature>
<dbReference type="PANTHER" id="PTHR47510">
    <property type="entry name" value="REVERSE TRANSCRIPTASE DOMAIN-CONTAINING PROTEIN"/>
    <property type="match status" value="1"/>
</dbReference>
<dbReference type="PANTHER" id="PTHR47510:SF3">
    <property type="entry name" value="ENDO_EXONUCLEASE_PHOSPHATASE DOMAIN-CONTAINING PROTEIN"/>
    <property type="match status" value="1"/>
</dbReference>
<keyword evidence="3" id="KW-0808">Transferase</keyword>
<dbReference type="EMBL" id="BMAT01010548">
    <property type="protein sequence ID" value="GFS27649.1"/>
    <property type="molecule type" value="Genomic_DNA"/>
</dbReference>
<dbReference type="GO" id="GO:0003964">
    <property type="term" value="F:RNA-directed DNA polymerase activity"/>
    <property type="evidence" value="ECO:0007669"/>
    <property type="project" value="UniProtKB-KW"/>
</dbReference>
<dbReference type="Gene3D" id="4.10.410.20">
    <property type="match status" value="1"/>
</dbReference>